<dbReference type="Pfam" id="PF00583">
    <property type="entry name" value="Acetyltransf_1"/>
    <property type="match status" value="1"/>
</dbReference>
<evidence type="ECO:0000313" key="5">
    <source>
        <dbReference type="Proteomes" id="UP001161406"/>
    </source>
</evidence>
<organism evidence="4 5">
    <name type="scientific">Devosia yakushimensis</name>
    <dbReference type="NCBI Taxonomy" id="470028"/>
    <lineage>
        <taxon>Bacteria</taxon>
        <taxon>Pseudomonadati</taxon>
        <taxon>Pseudomonadota</taxon>
        <taxon>Alphaproteobacteria</taxon>
        <taxon>Hyphomicrobiales</taxon>
        <taxon>Devosiaceae</taxon>
        <taxon>Devosia</taxon>
    </lineage>
</organism>
<proteinExistence type="predicted"/>
<dbReference type="CDD" id="cd04301">
    <property type="entry name" value="NAT_SF"/>
    <property type="match status" value="1"/>
</dbReference>
<protein>
    <submittedName>
        <fullName evidence="4">Molybdopterin-guanine dinucleotide biosynthesis protein MobC</fullName>
    </submittedName>
</protein>
<evidence type="ECO:0000256" key="1">
    <source>
        <dbReference type="ARBA" id="ARBA00022679"/>
    </source>
</evidence>
<dbReference type="PANTHER" id="PTHR43877">
    <property type="entry name" value="AMINOALKYLPHOSPHONATE N-ACETYLTRANSFERASE-RELATED-RELATED"/>
    <property type="match status" value="1"/>
</dbReference>
<dbReference type="InterPro" id="IPR016181">
    <property type="entry name" value="Acyl_CoA_acyltransferase"/>
</dbReference>
<dbReference type="Proteomes" id="UP001161406">
    <property type="component" value="Unassembled WGS sequence"/>
</dbReference>
<feature type="domain" description="N-acetyltransferase" evidence="3">
    <location>
        <begin position="19"/>
        <end position="203"/>
    </location>
</feature>
<evidence type="ECO:0000259" key="3">
    <source>
        <dbReference type="PROSITE" id="PS51186"/>
    </source>
</evidence>
<dbReference type="SUPFAM" id="SSF55729">
    <property type="entry name" value="Acyl-CoA N-acyltransferases (Nat)"/>
    <property type="match status" value="1"/>
</dbReference>
<sequence length="203" mass="21726">MAASLEGGESYSIEPGFRPEHRQLVAAGYWEAFSRKLRYPLGPEPKAMAFLEQALDPSHAISAVSRDGAFLGIAGFKTPAGAFVGGNLAAMAKVYGWVGGLARSLLIGVLERKCEPGTLLMDGIFVHPEARSLGVGSALLEAIEKHARATGLKQVRLDVIDENPRAQSLYQRRGFAAQSQISLGILKPIFGFRSATTMVKTIA</sequence>
<keyword evidence="1" id="KW-0808">Transferase</keyword>
<dbReference type="InterPro" id="IPR000182">
    <property type="entry name" value="GNAT_dom"/>
</dbReference>
<dbReference type="InterPro" id="IPR050832">
    <property type="entry name" value="Bact_Acetyltransf"/>
</dbReference>
<evidence type="ECO:0000313" key="4">
    <source>
        <dbReference type="EMBL" id="GLQ10893.1"/>
    </source>
</evidence>
<dbReference type="EMBL" id="BSNG01000001">
    <property type="protein sequence ID" value="GLQ10893.1"/>
    <property type="molecule type" value="Genomic_DNA"/>
</dbReference>
<gene>
    <name evidence="4" type="primary">mobC</name>
    <name evidence="4" type="ORF">GCM10007913_28250</name>
</gene>
<comment type="caution">
    <text evidence="4">The sequence shown here is derived from an EMBL/GenBank/DDBJ whole genome shotgun (WGS) entry which is preliminary data.</text>
</comment>
<keyword evidence="5" id="KW-1185">Reference proteome</keyword>
<reference evidence="4" key="1">
    <citation type="journal article" date="2014" name="Int. J. Syst. Evol. Microbiol.">
        <title>Complete genome of a new Firmicutes species belonging to the dominant human colonic microbiota ('Ruminococcus bicirculans') reveals two chromosomes and a selective capacity to utilize plant glucans.</title>
        <authorList>
            <consortium name="NISC Comparative Sequencing Program"/>
            <person name="Wegmann U."/>
            <person name="Louis P."/>
            <person name="Goesmann A."/>
            <person name="Henrissat B."/>
            <person name="Duncan S.H."/>
            <person name="Flint H.J."/>
        </authorList>
    </citation>
    <scope>NUCLEOTIDE SEQUENCE</scope>
    <source>
        <strain evidence="4">NBRC 103855</strain>
    </source>
</reference>
<keyword evidence="2" id="KW-0012">Acyltransferase</keyword>
<accession>A0ABQ5UI63</accession>
<reference evidence="4" key="2">
    <citation type="submission" date="2023-01" db="EMBL/GenBank/DDBJ databases">
        <title>Draft genome sequence of Devosia yakushimensis strain NBRC 103855.</title>
        <authorList>
            <person name="Sun Q."/>
            <person name="Mori K."/>
        </authorList>
    </citation>
    <scope>NUCLEOTIDE SEQUENCE</scope>
    <source>
        <strain evidence="4">NBRC 103855</strain>
    </source>
</reference>
<dbReference type="PROSITE" id="PS51186">
    <property type="entry name" value="GNAT"/>
    <property type="match status" value="1"/>
</dbReference>
<dbReference type="RefSeq" id="WP_284391881.1">
    <property type="nucleotide sequence ID" value="NZ_BSNG01000001.1"/>
</dbReference>
<name>A0ABQ5UI63_9HYPH</name>
<evidence type="ECO:0000256" key="2">
    <source>
        <dbReference type="ARBA" id="ARBA00023315"/>
    </source>
</evidence>
<dbReference type="Gene3D" id="3.40.630.30">
    <property type="match status" value="1"/>
</dbReference>